<protein>
    <recommendedName>
        <fullName evidence="1">Protein kinase domain-containing protein</fullName>
    </recommendedName>
</protein>
<sequence>LFEVAEGVAYLHENSFIHGDLCGSNVLIDDAMHARLVGFGFLDVETANLFDYTETAVIAQVREEIKHAGSIRWMAPEQFSNTPTRTFESDVFSFGRLCLEVGHSGCGYLWTTGFTFEIFPTQVFTLKQPYFDLEIGRPVIREVIEGRPPPRPSVGTFIPDEWWTLMLHCWEKDPSARPTMKDIINMLKGDLFKVEL</sequence>
<gene>
    <name evidence="2" type="ORF">JAAARDRAFT_123824</name>
</gene>
<evidence type="ECO:0000313" key="2">
    <source>
        <dbReference type="EMBL" id="KDQ61686.1"/>
    </source>
</evidence>
<accession>A0A067QGE3</accession>
<dbReference type="InterPro" id="IPR008266">
    <property type="entry name" value="Tyr_kinase_AS"/>
</dbReference>
<dbReference type="AlphaFoldDB" id="A0A067QGE3"/>
<dbReference type="Pfam" id="PF07714">
    <property type="entry name" value="PK_Tyr_Ser-Thr"/>
    <property type="match status" value="1"/>
</dbReference>
<dbReference type="EMBL" id="KL197712">
    <property type="protein sequence ID" value="KDQ61686.1"/>
    <property type="molecule type" value="Genomic_DNA"/>
</dbReference>
<feature type="domain" description="Protein kinase" evidence="1">
    <location>
        <begin position="1"/>
        <end position="192"/>
    </location>
</feature>
<dbReference type="InParanoid" id="A0A067QGE3"/>
<dbReference type="InterPro" id="IPR050167">
    <property type="entry name" value="Ser_Thr_protein_kinase"/>
</dbReference>
<dbReference type="GO" id="GO:0005737">
    <property type="term" value="C:cytoplasm"/>
    <property type="evidence" value="ECO:0007669"/>
    <property type="project" value="TreeGrafter"/>
</dbReference>
<dbReference type="HOGENOM" id="CLU_000288_7_18_1"/>
<dbReference type="Gene3D" id="1.10.510.10">
    <property type="entry name" value="Transferase(Phosphotransferase) domain 1"/>
    <property type="match status" value="1"/>
</dbReference>
<evidence type="ECO:0000313" key="3">
    <source>
        <dbReference type="Proteomes" id="UP000027265"/>
    </source>
</evidence>
<dbReference type="Proteomes" id="UP000027265">
    <property type="component" value="Unassembled WGS sequence"/>
</dbReference>
<dbReference type="PANTHER" id="PTHR23257:SF963">
    <property type="entry name" value="AT08303P"/>
    <property type="match status" value="1"/>
</dbReference>
<keyword evidence="3" id="KW-1185">Reference proteome</keyword>
<reference evidence="3" key="1">
    <citation type="journal article" date="2014" name="Proc. Natl. Acad. Sci. U.S.A.">
        <title>Extensive sampling of basidiomycete genomes demonstrates inadequacy of the white-rot/brown-rot paradigm for wood decay fungi.</title>
        <authorList>
            <person name="Riley R."/>
            <person name="Salamov A.A."/>
            <person name="Brown D.W."/>
            <person name="Nagy L.G."/>
            <person name="Floudas D."/>
            <person name="Held B.W."/>
            <person name="Levasseur A."/>
            <person name="Lombard V."/>
            <person name="Morin E."/>
            <person name="Otillar R."/>
            <person name="Lindquist E.A."/>
            <person name="Sun H."/>
            <person name="LaButti K.M."/>
            <person name="Schmutz J."/>
            <person name="Jabbour D."/>
            <person name="Luo H."/>
            <person name="Baker S.E."/>
            <person name="Pisabarro A.G."/>
            <person name="Walton J.D."/>
            <person name="Blanchette R.A."/>
            <person name="Henrissat B."/>
            <person name="Martin F."/>
            <person name="Cullen D."/>
            <person name="Hibbett D.S."/>
            <person name="Grigoriev I.V."/>
        </authorList>
    </citation>
    <scope>NUCLEOTIDE SEQUENCE [LARGE SCALE GENOMIC DNA]</scope>
    <source>
        <strain evidence="3">MUCL 33604</strain>
    </source>
</reference>
<dbReference type="InterPro" id="IPR011009">
    <property type="entry name" value="Kinase-like_dom_sf"/>
</dbReference>
<organism evidence="2 3">
    <name type="scientific">Jaapia argillacea MUCL 33604</name>
    <dbReference type="NCBI Taxonomy" id="933084"/>
    <lineage>
        <taxon>Eukaryota</taxon>
        <taxon>Fungi</taxon>
        <taxon>Dikarya</taxon>
        <taxon>Basidiomycota</taxon>
        <taxon>Agaricomycotina</taxon>
        <taxon>Agaricomycetes</taxon>
        <taxon>Agaricomycetidae</taxon>
        <taxon>Jaapiales</taxon>
        <taxon>Jaapiaceae</taxon>
        <taxon>Jaapia</taxon>
    </lineage>
</organism>
<dbReference type="GO" id="GO:0007165">
    <property type="term" value="P:signal transduction"/>
    <property type="evidence" value="ECO:0007669"/>
    <property type="project" value="TreeGrafter"/>
</dbReference>
<dbReference type="OrthoDB" id="4062651at2759"/>
<name>A0A067QGE3_9AGAM</name>
<dbReference type="GO" id="GO:0005524">
    <property type="term" value="F:ATP binding"/>
    <property type="evidence" value="ECO:0007669"/>
    <property type="project" value="InterPro"/>
</dbReference>
<dbReference type="PROSITE" id="PS00109">
    <property type="entry name" value="PROTEIN_KINASE_TYR"/>
    <property type="match status" value="1"/>
</dbReference>
<dbReference type="InterPro" id="IPR001245">
    <property type="entry name" value="Ser-Thr/Tyr_kinase_cat_dom"/>
</dbReference>
<feature type="non-terminal residue" evidence="2">
    <location>
        <position position="1"/>
    </location>
</feature>
<dbReference type="SUPFAM" id="SSF56112">
    <property type="entry name" value="Protein kinase-like (PK-like)"/>
    <property type="match status" value="1"/>
</dbReference>
<evidence type="ECO:0000259" key="1">
    <source>
        <dbReference type="PROSITE" id="PS50011"/>
    </source>
</evidence>
<dbReference type="GO" id="GO:0004672">
    <property type="term" value="F:protein kinase activity"/>
    <property type="evidence" value="ECO:0007669"/>
    <property type="project" value="InterPro"/>
</dbReference>
<dbReference type="InterPro" id="IPR000719">
    <property type="entry name" value="Prot_kinase_dom"/>
</dbReference>
<proteinExistence type="predicted"/>
<dbReference type="PANTHER" id="PTHR23257">
    <property type="entry name" value="SERINE-THREONINE PROTEIN KINASE"/>
    <property type="match status" value="1"/>
</dbReference>
<dbReference type="PROSITE" id="PS50011">
    <property type="entry name" value="PROTEIN_KINASE_DOM"/>
    <property type="match status" value="1"/>
</dbReference>
<dbReference type="STRING" id="933084.A0A067QGE3"/>